<reference evidence="2 3" key="1">
    <citation type="submission" date="2014-09" db="EMBL/GenBank/DDBJ databases">
        <authorList>
            <person name="Hornung B.V."/>
        </authorList>
    </citation>
    <scope>NUCLEOTIDE SEQUENCE [LARGE SCALE GENOMIC DNA]</scope>
    <source>
        <strain evidence="2 3">FRIFI</strain>
    </source>
</reference>
<feature type="transmembrane region" description="Helical" evidence="1">
    <location>
        <begin position="64"/>
        <end position="85"/>
    </location>
</feature>
<dbReference type="EMBL" id="LN650648">
    <property type="protein sequence ID" value="CEI72480.1"/>
    <property type="molecule type" value="Genomic_DNA"/>
</dbReference>
<evidence type="ECO:0000313" key="2">
    <source>
        <dbReference type="EMBL" id="CEI72480.1"/>
    </source>
</evidence>
<keyword evidence="1" id="KW-1133">Transmembrane helix</keyword>
<feature type="transmembrane region" description="Helical" evidence="1">
    <location>
        <begin position="34"/>
        <end position="52"/>
    </location>
</feature>
<name>A0A2P2BQ66_9FIRM</name>
<evidence type="ECO:0000313" key="3">
    <source>
        <dbReference type="Proteomes" id="UP000245695"/>
    </source>
</evidence>
<dbReference type="AlphaFoldDB" id="A0A2P2BQ66"/>
<protein>
    <submittedName>
        <fullName evidence="2">Uncharacterized protein</fullName>
    </submittedName>
</protein>
<keyword evidence="3" id="KW-1185">Reference proteome</keyword>
<keyword evidence="1" id="KW-0472">Membrane</keyword>
<keyword evidence="1" id="KW-0812">Transmembrane</keyword>
<feature type="transmembrane region" description="Helical" evidence="1">
    <location>
        <begin position="6"/>
        <end position="22"/>
    </location>
</feature>
<organism evidence="2 3">
    <name type="scientific">Romboutsia hominis</name>
    <dbReference type="NCBI Taxonomy" id="1507512"/>
    <lineage>
        <taxon>Bacteria</taxon>
        <taxon>Bacillati</taxon>
        <taxon>Bacillota</taxon>
        <taxon>Clostridia</taxon>
        <taxon>Peptostreptococcales</taxon>
        <taxon>Peptostreptococcaceae</taxon>
        <taxon>Romboutsia</taxon>
    </lineage>
</organism>
<dbReference type="Proteomes" id="UP000245695">
    <property type="component" value="Chromosome 1"/>
</dbReference>
<gene>
    <name evidence="2" type="ORF">FRIFI_0940</name>
</gene>
<evidence type="ECO:0000256" key="1">
    <source>
        <dbReference type="SAM" id="Phobius"/>
    </source>
</evidence>
<dbReference type="KEGG" id="rhom:FRIFI_0940"/>
<proteinExistence type="predicted"/>
<sequence length="92" mass="10258">MLLWIMVFLGTLLFVVGLYFIVKNYKDGKYIKKYGVISYIGLGIAVLGAILLMEPVFTKLPPNLSGVVPCFISLAIFMISAKLLLKPTFLKK</sequence>
<dbReference type="RefSeq" id="WP_166505137.1">
    <property type="nucleotide sequence ID" value="NZ_LN650648.1"/>
</dbReference>
<accession>A0A2P2BQ66</accession>